<accession>A0A816SLH2</accession>
<protein>
    <recommendedName>
        <fullName evidence="6">Aromatic amino acid beta-eliminating lyase/threonine aldolase domain-containing protein</fullName>
    </recommendedName>
</protein>
<evidence type="ECO:0000256" key="2">
    <source>
        <dbReference type="ARBA" id="ARBA00006966"/>
    </source>
</evidence>
<dbReference type="SUPFAM" id="SSF53383">
    <property type="entry name" value="PLP-dependent transferases"/>
    <property type="match status" value="1"/>
</dbReference>
<dbReference type="Gene3D" id="3.40.640.10">
    <property type="entry name" value="Type I PLP-dependent aspartate aminotransferase-like (Major domain)"/>
    <property type="match status" value="1"/>
</dbReference>
<dbReference type="Proteomes" id="UP000681967">
    <property type="component" value="Unassembled WGS sequence"/>
</dbReference>
<dbReference type="EMBL" id="CAJNRE010009989">
    <property type="protein sequence ID" value="CAF2087204.1"/>
    <property type="molecule type" value="Genomic_DNA"/>
</dbReference>
<comment type="similarity">
    <text evidence="2">Belongs to the threonine aldolase family.</text>
</comment>
<dbReference type="GO" id="GO:0006545">
    <property type="term" value="P:glycine biosynthetic process"/>
    <property type="evidence" value="ECO:0007669"/>
    <property type="project" value="TreeGrafter"/>
</dbReference>
<evidence type="ECO:0000313" key="8">
    <source>
        <dbReference type="EMBL" id="CAF1592522.1"/>
    </source>
</evidence>
<dbReference type="PANTHER" id="PTHR48097">
    <property type="entry name" value="L-THREONINE ALDOLASE-RELATED"/>
    <property type="match status" value="1"/>
</dbReference>
<evidence type="ECO:0000256" key="4">
    <source>
        <dbReference type="ARBA" id="ARBA00023239"/>
    </source>
</evidence>
<dbReference type="InterPro" id="IPR023603">
    <property type="entry name" value="Low_specificity_L-TA-like"/>
</dbReference>
<dbReference type="AlphaFoldDB" id="A0A816SLH2"/>
<dbReference type="Pfam" id="PF01212">
    <property type="entry name" value="Beta_elim_lyase"/>
    <property type="match status" value="1"/>
</dbReference>
<dbReference type="Proteomes" id="UP000681720">
    <property type="component" value="Unassembled WGS sequence"/>
</dbReference>
<keyword evidence="4" id="KW-0456">Lyase</keyword>
<evidence type="ECO:0000256" key="5">
    <source>
        <dbReference type="PIRSR" id="PIRSR017617-1"/>
    </source>
</evidence>
<dbReference type="GO" id="GO:0008732">
    <property type="term" value="F:L-allo-threonine aldolase activity"/>
    <property type="evidence" value="ECO:0007669"/>
    <property type="project" value="TreeGrafter"/>
</dbReference>
<organism evidence="9 13">
    <name type="scientific">Rotaria magnacalcarata</name>
    <dbReference type="NCBI Taxonomy" id="392030"/>
    <lineage>
        <taxon>Eukaryota</taxon>
        <taxon>Metazoa</taxon>
        <taxon>Spiralia</taxon>
        <taxon>Gnathifera</taxon>
        <taxon>Rotifera</taxon>
        <taxon>Eurotatoria</taxon>
        <taxon>Bdelloidea</taxon>
        <taxon>Philodinida</taxon>
        <taxon>Philodinidae</taxon>
        <taxon>Rotaria</taxon>
    </lineage>
</organism>
<sequence>MSSSFIDLRSDAVTKPTVEMRQAMLDAEVGDDVYGDDLTVLKLQEMTAKLLGKEAALFVPSGTMGNLICALNHCSQFGSEMILGDECYMHIYQQGGCATLARIHSQTAPTQPDGTLLLHDIEQRIRIVKDDDHFTCTKLVCLENTHNRMGGKVLTVEYIQSVGKLCQQYGLKLHMDGSRLMNAVVKLGVSPAELVESCDSVLFCLSKGLGAPVGSLIVGTHEFIVQAKRLRKVLGGGMRQAGVLAAAGIISLAQMPKLLNLDHENAKLLAEGLSKINGCEIDPKNDVQTNMVFFSIKFQ</sequence>
<proteinExistence type="inferred from homology"/>
<dbReference type="Proteomes" id="UP000663834">
    <property type="component" value="Unassembled WGS sequence"/>
</dbReference>
<comment type="caution">
    <text evidence="9">The sequence shown here is derived from an EMBL/GenBank/DDBJ whole genome shotgun (WGS) entry which is preliminary data.</text>
</comment>
<reference evidence="9" key="1">
    <citation type="submission" date="2021-02" db="EMBL/GenBank/DDBJ databases">
        <authorList>
            <person name="Nowell W R."/>
        </authorList>
    </citation>
    <scope>NUCLEOTIDE SEQUENCE</scope>
</reference>
<feature type="domain" description="Aromatic amino acid beta-eliminating lyase/threonine aldolase" evidence="6">
    <location>
        <begin position="7"/>
        <end position="295"/>
    </location>
</feature>
<dbReference type="InterPro" id="IPR015421">
    <property type="entry name" value="PyrdxlP-dep_Trfase_major"/>
</dbReference>
<dbReference type="PIRSF" id="PIRSF017617">
    <property type="entry name" value="Thr_aldolase"/>
    <property type="match status" value="1"/>
</dbReference>
<dbReference type="EMBL" id="CAJOBJ010001288">
    <property type="protein sequence ID" value="CAF3871522.1"/>
    <property type="molecule type" value="Genomic_DNA"/>
</dbReference>
<dbReference type="Gene3D" id="3.90.1150.10">
    <property type="entry name" value="Aspartate Aminotransferase, domain 1"/>
    <property type="match status" value="1"/>
</dbReference>
<dbReference type="PANTHER" id="PTHR48097:SF9">
    <property type="entry name" value="L-THREONINE ALDOLASE"/>
    <property type="match status" value="1"/>
</dbReference>
<dbReference type="OrthoDB" id="10261951at2759"/>
<evidence type="ECO:0000313" key="9">
    <source>
        <dbReference type="EMBL" id="CAF2087204.1"/>
    </source>
</evidence>
<dbReference type="Proteomes" id="UP000663855">
    <property type="component" value="Unassembled WGS sequence"/>
</dbReference>
<evidence type="ECO:0000256" key="1">
    <source>
        <dbReference type="ARBA" id="ARBA00001933"/>
    </source>
</evidence>
<evidence type="ECO:0000313" key="13">
    <source>
        <dbReference type="Proteomes" id="UP000663824"/>
    </source>
</evidence>
<feature type="modified residue" description="N6-(pyridoxal phosphate)lysine" evidence="5">
    <location>
        <position position="207"/>
    </location>
</feature>
<dbReference type="Proteomes" id="UP000676336">
    <property type="component" value="Unassembled WGS sequence"/>
</dbReference>
<dbReference type="InterPro" id="IPR001597">
    <property type="entry name" value="ArAA_b-elim_lyase/Thr_aldolase"/>
</dbReference>
<name>A0A816SLH2_9BILA</name>
<keyword evidence="3" id="KW-0663">Pyridoxal phosphate</keyword>
<dbReference type="EMBL" id="CAJNOV010011717">
    <property type="protein sequence ID" value="CAF1458354.1"/>
    <property type="molecule type" value="Genomic_DNA"/>
</dbReference>
<evidence type="ECO:0000313" key="11">
    <source>
        <dbReference type="EMBL" id="CAF3921960.1"/>
    </source>
</evidence>
<dbReference type="NCBIfam" id="NF041359">
    <property type="entry name" value="GntG_guanitoxin"/>
    <property type="match status" value="1"/>
</dbReference>
<comment type="cofactor">
    <cofactor evidence="1">
        <name>pyridoxal 5'-phosphate</name>
        <dbReference type="ChEBI" id="CHEBI:597326"/>
    </cofactor>
</comment>
<dbReference type="InterPro" id="IPR015422">
    <property type="entry name" value="PyrdxlP-dep_Trfase_small"/>
</dbReference>
<dbReference type="EMBL" id="CAJOBH010003916">
    <property type="protein sequence ID" value="CAF3971086.1"/>
    <property type="molecule type" value="Genomic_DNA"/>
</dbReference>
<dbReference type="Proteomes" id="UP000663824">
    <property type="component" value="Unassembled WGS sequence"/>
</dbReference>
<evidence type="ECO:0000259" key="6">
    <source>
        <dbReference type="Pfam" id="PF01212"/>
    </source>
</evidence>
<dbReference type="EMBL" id="CAJOBI010002283">
    <property type="protein sequence ID" value="CAF3921960.1"/>
    <property type="molecule type" value="Genomic_DNA"/>
</dbReference>
<evidence type="ECO:0000313" key="7">
    <source>
        <dbReference type="EMBL" id="CAF1458354.1"/>
    </source>
</evidence>
<evidence type="ECO:0000256" key="3">
    <source>
        <dbReference type="ARBA" id="ARBA00022898"/>
    </source>
</evidence>
<evidence type="ECO:0000313" key="12">
    <source>
        <dbReference type="EMBL" id="CAF3971086.1"/>
    </source>
</evidence>
<evidence type="ECO:0000313" key="10">
    <source>
        <dbReference type="EMBL" id="CAF3871522.1"/>
    </source>
</evidence>
<dbReference type="FunFam" id="3.40.640.10:FF:000030">
    <property type="entry name" value="Low-specificity L-threonine aldolase"/>
    <property type="match status" value="1"/>
</dbReference>
<dbReference type="EMBL" id="CAJNOW010011054">
    <property type="protein sequence ID" value="CAF1592522.1"/>
    <property type="molecule type" value="Genomic_DNA"/>
</dbReference>
<dbReference type="InterPro" id="IPR015424">
    <property type="entry name" value="PyrdxlP-dep_Trfase"/>
</dbReference>
<dbReference type="GO" id="GO:0006567">
    <property type="term" value="P:L-threonine catabolic process"/>
    <property type="evidence" value="ECO:0007669"/>
    <property type="project" value="TreeGrafter"/>
</dbReference>
<dbReference type="GO" id="GO:0005829">
    <property type="term" value="C:cytosol"/>
    <property type="evidence" value="ECO:0007669"/>
    <property type="project" value="TreeGrafter"/>
</dbReference>
<gene>
    <name evidence="12" type="ORF">BYL167_LOCUS12082</name>
    <name evidence="7" type="ORF">CJN711_LOCUS24960</name>
    <name evidence="10" type="ORF">GIL414_LOCUS5053</name>
    <name evidence="8" type="ORF">KQP761_LOCUS21353</name>
    <name evidence="9" type="ORF">MBJ925_LOCUS19699</name>
    <name evidence="11" type="ORF">SMN809_LOCUS7715</name>
</gene>